<protein>
    <submittedName>
        <fullName evidence="2">Uncharacterized protein</fullName>
    </submittedName>
</protein>
<sequence>MLGDLAQHELVHNPDAGNPGVNEVFSNPWAFARDGADFLVTDAGANDLVRVHPDGTTETVFAFPTNTRSSEPVPTCGSGLRVGLTGRRSPW</sequence>
<feature type="compositionally biased region" description="Basic and acidic residues" evidence="1">
    <location>
        <begin position="1"/>
        <end position="12"/>
    </location>
</feature>
<proteinExistence type="predicted"/>
<name>A0AAU8J4M3_9ACTN</name>
<organism evidence="2">
    <name type="scientific">Streptomyces tabacisoli</name>
    <dbReference type="NCBI Taxonomy" id="3156398"/>
    <lineage>
        <taxon>Bacteria</taxon>
        <taxon>Bacillati</taxon>
        <taxon>Actinomycetota</taxon>
        <taxon>Actinomycetes</taxon>
        <taxon>Kitasatosporales</taxon>
        <taxon>Streptomycetaceae</taxon>
        <taxon>Streptomyces</taxon>
    </lineage>
</organism>
<accession>A0AAU8J4M3</accession>
<dbReference type="KEGG" id="stac:ABII15_38320"/>
<evidence type="ECO:0000313" key="2">
    <source>
        <dbReference type="EMBL" id="XCJ75478.1"/>
    </source>
</evidence>
<evidence type="ECO:0000256" key="1">
    <source>
        <dbReference type="SAM" id="MobiDB-lite"/>
    </source>
</evidence>
<feature type="region of interest" description="Disordered" evidence="1">
    <location>
        <begin position="65"/>
        <end position="91"/>
    </location>
</feature>
<dbReference type="EMBL" id="CP159534">
    <property type="protein sequence ID" value="XCJ75478.1"/>
    <property type="molecule type" value="Genomic_DNA"/>
</dbReference>
<dbReference type="RefSeq" id="WP_353946909.1">
    <property type="nucleotide sequence ID" value="NZ_CP159534.1"/>
</dbReference>
<gene>
    <name evidence="2" type="ORF">ABII15_38320</name>
</gene>
<reference evidence="2" key="1">
    <citation type="submission" date="2024-06" db="EMBL/GenBank/DDBJ databases">
        <title>Streptomyces sp. strain HUAS MG91 genome sequences.</title>
        <authorList>
            <person name="Mo P."/>
        </authorList>
    </citation>
    <scope>NUCLEOTIDE SEQUENCE</scope>
    <source>
        <strain evidence="2">HUAS MG91</strain>
    </source>
</reference>
<feature type="region of interest" description="Disordered" evidence="1">
    <location>
        <begin position="1"/>
        <end position="21"/>
    </location>
</feature>
<dbReference type="AlphaFoldDB" id="A0AAU8J4M3"/>